<protein>
    <submittedName>
        <fullName evidence="2">F-box protein</fullName>
    </submittedName>
</protein>
<dbReference type="Proteomes" id="UP001293254">
    <property type="component" value="Unassembled WGS sequence"/>
</dbReference>
<dbReference type="InterPro" id="IPR001810">
    <property type="entry name" value="F-box_dom"/>
</dbReference>
<dbReference type="PANTHER" id="PTHR35546">
    <property type="entry name" value="F-BOX PROTEIN INTERACTION DOMAIN PROTEIN-RELATED"/>
    <property type="match status" value="1"/>
</dbReference>
<evidence type="ECO:0000313" key="3">
    <source>
        <dbReference type="Proteomes" id="UP001293254"/>
    </source>
</evidence>
<dbReference type="AlphaFoldDB" id="A0AAE1XP08"/>
<evidence type="ECO:0000313" key="2">
    <source>
        <dbReference type="EMBL" id="KAK4415344.1"/>
    </source>
</evidence>
<comment type="caution">
    <text evidence="2">The sequence shown here is derived from an EMBL/GenBank/DDBJ whole genome shotgun (WGS) entry which is preliminary data.</text>
</comment>
<dbReference type="Pfam" id="PF03478">
    <property type="entry name" value="Beta-prop_KIB1-4"/>
    <property type="match status" value="1"/>
</dbReference>
<dbReference type="Pfam" id="PF00646">
    <property type="entry name" value="F-box"/>
    <property type="match status" value="1"/>
</dbReference>
<dbReference type="InterPro" id="IPR036047">
    <property type="entry name" value="F-box-like_dom_sf"/>
</dbReference>
<reference evidence="2" key="2">
    <citation type="journal article" date="2024" name="Plant">
        <title>Genomic evolution and insights into agronomic trait innovations of Sesamum species.</title>
        <authorList>
            <person name="Miao H."/>
            <person name="Wang L."/>
            <person name="Qu L."/>
            <person name="Liu H."/>
            <person name="Sun Y."/>
            <person name="Le M."/>
            <person name="Wang Q."/>
            <person name="Wei S."/>
            <person name="Zheng Y."/>
            <person name="Lin W."/>
            <person name="Duan Y."/>
            <person name="Cao H."/>
            <person name="Xiong S."/>
            <person name="Wang X."/>
            <person name="Wei L."/>
            <person name="Li C."/>
            <person name="Ma Q."/>
            <person name="Ju M."/>
            <person name="Zhao R."/>
            <person name="Li G."/>
            <person name="Mu C."/>
            <person name="Tian Q."/>
            <person name="Mei H."/>
            <person name="Zhang T."/>
            <person name="Gao T."/>
            <person name="Zhang H."/>
        </authorList>
    </citation>
    <scope>NUCLEOTIDE SEQUENCE</scope>
    <source>
        <strain evidence="2">3651</strain>
    </source>
</reference>
<dbReference type="Gene3D" id="1.20.1280.50">
    <property type="match status" value="1"/>
</dbReference>
<feature type="domain" description="F-box" evidence="1">
    <location>
        <begin position="17"/>
        <end position="57"/>
    </location>
</feature>
<reference evidence="2" key="1">
    <citation type="submission" date="2020-06" db="EMBL/GenBank/DDBJ databases">
        <authorList>
            <person name="Li T."/>
            <person name="Hu X."/>
            <person name="Zhang T."/>
            <person name="Song X."/>
            <person name="Zhang H."/>
            <person name="Dai N."/>
            <person name="Sheng W."/>
            <person name="Hou X."/>
            <person name="Wei L."/>
        </authorList>
    </citation>
    <scope>NUCLEOTIDE SEQUENCE</scope>
    <source>
        <strain evidence="2">3651</strain>
        <tissue evidence="2">Leaf</tissue>
    </source>
</reference>
<dbReference type="SUPFAM" id="SSF81383">
    <property type="entry name" value="F-box domain"/>
    <property type="match status" value="1"/>
</dbReference>
<keyword evidence="3" id="KW-1185">Reference proteome</keyword>
<proteinExistence type="predicted"/>
<organism evidence="2 3">
    <name type="scientific">Sesamum alatum</name>
    <dbReference type="NCBI Taxonomy" id="300844"/>
    <lineage>
        <taxon>Eukaryota</taxon>
        <taxon>Viridiplantae</taxon>
        <taxon>Streptophyta</taxon>
        <taxon>Embryophyta</taxon>
        <taxon>Tracheophyta</taxon>
        <taxon>Spermatophyta</taxon>
        <taxon>Magnoliopsida</taxon>
        <taxon>eudicotyledons</taxon>
        <taxon>Gunneridae</taxon>
        <taxon>Pentapetalae</taxon>
        <taxon>asterids</taxon>
        <taxon>lamiids</taxon>
        <taxon>Lamiales</taxon>
        <taxon>Pedaliaceae</taxon>
        <taxon>Sesamum</taxon>
    </lineage>
</organism>
<gene>
    <name evidence="2" type="ORF">Salat_2641800</name>
</gene>
<dbReference type="SMART" id="SM00256">
    <property type="entry name" value="FBOX"/>
    <property type="match status" value="1"/>
</dbReference>
<dbReference type="InterPro" id="IPR005174">
    <property type="entry name" value="KIB1-4_b-propeller"/>
</dbReference>
<dbReference type="PANTHER" id="PTHR35546:SF25">
    <property type="entry name" value="F-BOX DOMAIN-CONTAINING PROTEIN"/>
    <property type="match status" value="1"/>
</dbReference>
<evidence type="ECO:0000259" key="1">
    <source>
        <dbReference type="SMART" id="SM00256"/>
    </source>
</evidence>
<name>A0AAE1XP08_9LAMI</name>
<dbReference type="EMBL" id="JACGWO010000011">
    <property type="protein sequence ID" value="KAK4415344.1"/>
    <property type="molecule type" value="Genomic_DNA"/>
</dbReference>
<dbReference type="InterPro" id="IPR055290">
    <property type="entry name" value="At3g26010-like"/>
</dbReference>
<accession>A0AAE1XP08</accession>
<sequence length="352" mass="41126">MNCKRSSSASSAARVAGNHDILREIFLILPAKSLIRFQSVSRHWQSLIFDDPSFLHSHTLHHSCRRRRCSEHQPSFLLRDSVTSQFFILNPTTKNLVPFRLRFPYLRILQSCNGLLLLECKNSPHGQKDYYICNPATMQSKKLLPDSGKFMTSFAGLFLVFDPSKSHHYKVIGLTRSGNRHGLCRGEDSEYKVEVYDSKTRTWKYQGKRSITYRPFCNGIYWKDGIYFVRPRGHSFFFYLDQDRENDRWIYEPPRIRSPGAKRNYIVESNGHMYCVMLNLYPNKNFCLVFEMDCNDYYIWSKKYHVDLNPISASFAENKGTDIGLLGMIRGDKEEYTLVISRAWQDNGLQVS</sequence>